<evidence type="ECO:0000313" key="3">
    <source>
        <dbReference type="Proteomes" id="UP001519460"/>
    </source>
</evidence>
<feature type="compositionally biased region" description="Polar residues" evidence="1">
    <location>
        <begin position="48"/>
        <end position="61"/>
    </location>
</feature>
<feature type="region of interest" description="Disordered" evidence="1">
    <location>
        <begin position="39"/>
        <end position="168"/>
    </location>
</feature>
<dbReference type="AlphaFoldDB" id="A0ABD0LC19"/>
<feature type="compositionally biased region" description="Basic and acidic residues" evidence="1">
    <location>
        <begin position="66"/>
        <end position="78"/>
    </location>
</feature>
<feature type="region of interest" description="Disordered" evidence="1">
    <location>
        <begin position="1"/>
        <end position="23"/>
    </location>
</feature>
<gene>
    <name evidence="2" type="ORF">BaRGS_00011905</name>
</gene>
<accession>A0ABD0LC19</accession>
<name>A0ABD0LC19_9CAEN</name>
<proteinExistence type="predicted"/>
<evidence type="ECO:0000256" key="1">
    <source>
        <dbReference type="SAM" id="MobiDB-lite"/>
    </source>
</evidence>
<sequence length="207" mass="22600">MRLFSPRQKTPSPKGPLILPSLQRGEAFIETGQSQVLSLEGDVAGDGTSANTSRRVSQAGTAGSAAEKDQDGKSDSPRETSTSEDPTEPRPTTRKSSSGRKEGNATVEFYDEEVGLTPKKDDGGFTPQSLSLPLEELADKNETDDNDDEKGDAKDEDDVVDTGTPREDDVWNQVRKSRYIRGYDPPEMLMPAEPLSFVFNGKYTHSE</sequence>
<dbReference type="Proteomes" id="UP001519460">
    <property type="component" value="Unassembled WGS sequence"/>
</dbReference>
<organism evidence="2 3">
    <name type="scientific">Batillaria attramentaria</name>
    <dbReference type="NCBI Taxonomy" id="370345"/>
    <lineage>
        <taxon>Eukaryota</taxon>
        <taxon>Metazoa</taxon>
        <taxon>Spiralia</taxon>
        <taxon>Lophotrochozoa</taxon>
        <taxon>Mollusca</taxon>
        <taxon>Gastropoda</taxon>
        <taxon>Caenogastropoda</taxon>
        <taxon>Sorbeoconcha</taxon>
        <taxon>Cerithioidea</taxon>
        <taxon>Batillariidae</taxon>
        <taxon>Batillaria</taxon>
    </lineage>
</organism>
<dbReference type="EMBL" id="JACVVK020000063">
    <property type="protein sequence ID" value="KAK7496925.1"/>
    <property type="molecule type" value="Genomic_DNA"/>
</dbReference>
<comment type="caution">
    <text evidence="2">The sequence shown here is derived from an EMBL/GenBank/DDBJ whole genome shotgun (WGS) entry which is preliminary data.</text>
</comment>
<protein>
    <submittedName>
        <fullName evidence="2">Uncharacterized protein</fullName>
    </submittedName>
</protein>
<reference evidence="2 3" key="1">
    <citation type="journal article" date="2023" name="Sci. Data">
        <title>Genome assembly of the Korean intertidal mud-creeper Batillaria attramentaria.</title>
        <authorList>
            <person name="Patra A.K."/>
            <person name="Ho P.T."/>
            <person name="Jun S."/>
            <person name="Lee S.J."/>
            <person name="Kim Y."/>
            <person name="Won Y.J."/>
        </authorList>
    </citation>
    <scope>NUCLEOTIDE SEQUENCE [LARGE SCALE GENOMIC DNA]</scope>
    <source>
        <strain evidence="2">Wonlab-2016</strain>
    </source>
</reference>
<feature type="compositionally biased region" description="Acidic residues" evidence="1">
    <location>
        <begin position="144"/>
        <end position="160"/>
    </location>
</feature>
<keyword evidence="3" id="KW-1185">Reference proteome</keyword>
<evidence type="ECO:0000313" key="2">
    <source>
        <dbReference type="EMBL" id="KAK7496925.1"/>
    </source>
</evidence>